<keyword evidence="3" id="KW-1185">Reference proteome</keyword>
<protein>
    <recommendedName>
        <fullName evidence="1">DUF7041 domain-containing protein</fullName>
    </recommendedName>
</protein>
<dbReference type="InterPro" id="IPR055469">
    <property type="entry name" value="DUF7041"/>
</dbReference>
<gene>
    <name evidence="2" type="ORF">HNY73_004935</name>
</gene>
<dbReference type="EMBL" id="JABXBU010000003">
    <property type="protein sequence ID" value="KAF8793458.1"/>
    <property type="molecule type" value="Genomic_DNA"/>
</dbReference>
<dbReference type="Pfam" id="PF23055">
    <property type="entry name" value="DUF7041"/>
    <property type="match status" value="1"/>
</dbReference>
<comment type="caution">
    <text evidence="2">The sequence shown here is derived from an EMBL/GenBank/DDBJ whole genome shotgun (WGS) entry which is preliminary data.</text>
</comment>
<reference evidence="2" key="1">
    <citation type="journal article" date="2020" name="bioRxiv">
        <title>Chromosome-level reference genome of the European wasp spider Argiope bruennichi: a resource for studies on range expansion and evolutionary adaptation.</title>
        <authorList>
            <person name="Sheffer M.M."/>
            <person name="Hoppe A."/>
            <person name="Krehenwinkel H."/>
            <person name="Uhl G."/>
            <person name="Kuss A.W."/>
            <person name="Jensen L."/>
            <person name="Jensen C."/>
            <person name="Gillespie R.G."/>
            <person name="Hoff K.J."/>
            <person name="Prost S."/>
        </authorList>
    </citation>
    <scope>NUCLEOTIDE SEQUENCE</scope>
</reference>
<sequence>MDEVSTEKISPFNSADPQLWFFMVEATFELAVPKPITASKTKFNYCVAHIPPEAASIVRDIIINPDEEDPYQQLKLEVIKRRGESKTQEVRSLHTGEQFGDRKPSELLRVMQRRAESHHISDTQLLKIFLQQMENNVQSILTVITPLNATKAAEMADKILEVTPPEVSKISSSDSSAIFNSSNSHSDLIEEIRALRKEAASLRRSRSVSRRRNEFRFRKRSSFASKDICWCHEKFQNKAVLLLGKCRRADLEATNLLFAETSHHCRLFIFYRKLKLPSLIDTGSDYCIFQENKKGIKQKTIQIFHAANGSPI</sequence>
<dbReference type="PANTHER" id="PTHR33327">
    <property type="entry name" value="ENDONUCLEASE"/>
    <property type="match status" value="1"/>
</dbReference>
<organism evidence="2 3">
    <name type="scientific">Argiope bruennichi</name>
    <name type="common">Wasp spider</name>
    <name type="synonym">Aranea bruennichi</name>
    <dbReference type="NCBI Taxonomy" id="94029"/>
    <lineage>
        <taxon>Eukaryota</taxon>
        <taxon>Metazoa</taxon>
        <taxon>Ecdysozoa</taxon>
        <taxon>Arthropoda</taxon>
        <taxon>Chelicerata</taxon>
        <taxon>Arachnida</taxon>
        <taxon>Araneae</taxon>
        <taxon>Araneomorphae</taxon>
        <taxon>Entelegynae</taxon>
        <taxon>Araneoidea</taxon>
        <taxon>Araneidae</taxon>
        <taxon>Argiope</taxon>
    </lineage>
</organism>
<name>A0A8T0FTC1_ARGBR</name>
<reference evidence="2" key="2">
    <citation type="submission" date="2020-06" db="EMBL/GenBank/DDBJ databases">
        <authorList>
            <person name="Sheffer M."/>
        </authorList>
    </citation>
    <scope>NUCLEOTIDE SEQUENCE</scope>
</reference>
<evidence type="ECO:0000259" key="1">
    <source>
        <dbReference type="Pfam" id="PF23055"/>
    </source>
</evidence>
<dbReference type="Proteomes" id="UP000807504">
    <property type="component" value="Unassembled WGS sequence"/>
</dbReference>
<evidence type="ECO:0000313" key="2">
    <source>
        <dbReference type="EMBL" id="KAF8793458.1"/>
    </source>
</evidence>
<feature type="domain" description="DUF7041" evidence="1">
    <location>
        <begin position="10"/>
        <end position="93"/>
    </location>
</feature>
<dbReference type="AlphaFoldDB" id="A0A8T0FTC1"/>
<evidence type="ECO:0000313" key="3">
    <source>
        <dbReference type="Proteomes" id="UP000807504"/>
    </source>
</evidence>
<proteinExistence type="predicted"/>
<dbReference type="PANTHER" id="PTHR33327:SF3">
    <property type="entry name" value="RNA-DIRECTED DNA POLYMERASE"/>
    <property type="match status" value="1"/>
</dbReference>
<accession>A0A8T0FTC1</accession>